<keyword evidence="2" id="KW-1185">Reference proteome</keyword>
<name>A0ACC2GD28_DALPE</name>
<dbReference type="EMBL" id="CM055741">
    <property type="protein sequence ID" value="KAJ8001526.1"/>
    <property type="molecule type" value="Genomic_DNA"/>
</dbReference>
<accession>A0ACC2GD28</accession>
<comment type="caution">
    <text evidence="1">The sequence shown here is derived from an EMBL/GenBank/DDBJ whole genome shotgun (WGS) entry which is preliminary data.</text>
</comment>
<gene>
    <name evidence="1" type="ORF">DPEC_G00170400</name>
</gene>
<sequence length="383" mass="43027">MTSPYFSKNTRVVTRSVNRTRRCVGLSTTLKNNLEKSVAKASGHVKQEDEESSVSKQGEGLSSGIWSSGFNHPTVVQPKPGPDKSTPLLLSANSRSRRRDQVKVEYEERTESHDWQPPDWTEQLDHIRQMRSSRDAPVDVMGAEKCYDTDAPAEVRRYQVLVSLMLSSQTKDQVTGAAMQRLRAHGCTVDNIINTDDHTLGQLIYPVGFWKTKVKYLKQTSAMLQAEFGGDIPSTVEGLVRLPGVGPKMAHLAMLIAWNEVSGIGVDTHVHRISNRQGWTRERTKNPEKTRIALEDWLPRDLWSEINWLMVGFGQQVCLPINPLCSVCLNQHHCPSAHQAKRPKNGPPRSQTTTRVKLESGSLPYAKEDFQSQNLDHDRTVEG</sequence>
<protein>
    <submittedName>
        <fullName evidence="1">Uncharacterized protein</fullName>
    </submittedName>
</protein>
<reference evidence="1" key="1">
    <citation type="submission" date="2021-05" db="EMBL/GenBank/DDBJ databases">
        <authorList>
            <person name="Pan Q."/>
            <person name="Jouanno E."/>
            <person name="Zahm M."/>
            <person name="Klopp C."/>
            <person name="Cabau C."/>
            <person name="Louis A."/>
            <person name="Berthelot C."/>
            <person name="Parey E."/>
            <person name="Roest Crollius H."/>
            <person name="Montfort J."/>
            <person name="Robinson-Rechavi M."/>
            <person name="Bouchez O."/>
            <person name="Lampietro C."/>
            <person name="Lopez Roques C."/>
            <person name="Donnadieu C."/>
            <person name="Postlethwait J."/>
            <person name="Bobe J."/>
            <person name="Dillon D."/>
            <person name="Chandos A."/>
            <person name="von Hippel F."/>
            <person name="Guiguen Y."/>
        </authorList>
    </citation>
    <scope>NUCLEOTIDE SEQUENCE</scope>
    <source>
        <strain evidence="1">YG-Jan2019</strain>
    </source>
</reference>
<dbReference type="Proteomes" id="UP001157502">
    <property type="component" value="Chromosome 14"/>
</dbReference>
<proteinExistence type="predicted"/>
<evidence type="ECO:0000313" key="1">
    <source>
        <dbReference type="EMBL" id="KAJ8001526.1"/>
    </source>
</evidence>
<organism evidence="1 2">
    <name type="scientific">Dallia pectoralis</name>
    <name type="common">Alaska blackfish</name>
    <dbReference type="NCBI Taxonomy" id="75939"/>
    <lineage>
        <taxon>Eukaryota</taxon>
        <taxon>Metazoa</taxon>
        <taxon>Chordata</taxon>
        <taxon>Craniata</taxon>
        <taxon>Vertebrata</taxon>
        <taxon>Euteleostomi</taxon>
        <taxon>Actinopterygii</taxon>
        <taxon>Neopterygii</taxon>
        <taxon>Teleostei</taxon>
        <taxon>Protacanthopterygii</taxon>
        <taxon>Esociformes</taxon>
        <taxon>Umbridae</taxon>
        <taxon>Dallia</taxon>
    </lineage>
</organism>
<evidence type="ECO:0000313" key="2">
    <source>
        <dbReference type="Proteomes" id="UP001157502"/>
    </source>
</evidence>